<gene>
    <name evidence="2" type="ORF">BC792_10327</name>
</gene>
<evidence type="ECO:0000313" key="2">
    <source>
        <dbReference type="EMBL" id="TYP97101.1"/>
    </source>
</evidence>
<dbReference type="FunFam" id="3.40.50.720:FF:000084">
    <property type="entry name" value="Short-chain dehydrogenase reductase"/>
    <property type="match status" value="1"/>
</dbReference>
<evidence type="ECO:0000313" key="3">
    <source>
        <dbReference type="Proteomes" id="UP000325105"/>
    </source>
</evidence>
<dbReference type="Pfam" id="PF13561">
    <property type="entry name" value="adh_short_C2"/>
    <property type="match status" value="1"/>
</dbReference>
<dbReference type="EMBL" id="VNHX01000003">
    <property type="protein sequence ID" value="TYP97101.1"/>
    <property type="molecule type" value="Genomic_DNA"/>
</dbReference>
<proteinExistence type="inferred from homology"/>
<dbReference type="PANTHER" id="PTHR42879">
    <property type="entry name" value="3-OXOACYL-(ACYL-CARRIER-PROTEIN) REDUCTASE"/>
    <property type="match status" value="1"/>
</dbReference>
<dbReference type="InterPro" id="IPR020904">
    <property type="entry name" value="Sc_DH/Rdtase_CS"/>
</dbReference>
<evidence type="ECO:0000256" key="1">
    <source>
        <dbReference type="ARBA" id="ARBA00006484"/>
    </source>
</evidence>
<comment type="caution">
    <text evidence="2">The sequence shown here is derived from an EMBL/GenBank/DDBJ whole genome shotgun (WGS) entry which is preliminary data.</text>
</comment>
<name>A0A5S5DML3_9SPHI</name>
<sequence>MIENTVYQNELSGKVALVTGGTKGAGKAIAERLKRAGAQVIVTARNAPDDTGHGLYFVAADLSAPEGAAGVAKEVFGKFGGVDILVNNLGGSETPAGGFAVLTDVDWEQTLQINLLAPVRLDRAFLPQMIKNGSGVIIHIASIQGKLPLHDSTLPYAAAKAGLINYSKGLSKEVSSKGVRVLTVSPGGIMTDAAQRMMQRISESSGISVEEATQSVLNALGGVPFGRFAKPEEVAELVGFLVSPRAGYLTGTEFVIDGGTIPTV</sequence>
<dbReference type="SUPFAM" id="SSF51735">
    <property type="entry name" value="NAD(P)-binding Rossmann-fold domains"/>
    <property type="match status" value="1"/>
</dbReference>
<dbReference type="InterPro" id="IPR002347">
    <property type="entry name" value="SDR_fam"/>
</dbReference>
<dbReference type="OrthoDB" id="9804774at2"/>
<comment type="similarity">
    <text evidence="1">Belongs to the short-chain dehydrogenases/reductases (SDR) family.</text>
</comment>
<dbReference type="InterPro" id="IPR050259">
    <property type="entry name" value="SDR"/>
</dbReference>
<dbReference type="PROSITE" id="PS00061">
    <property type="entry name" value="ADH_SHORT"/>
    <property type="match status" value="1"/>
</dbReference>
<dbReference type="Gene3D" id="3.40.50.720">
    <property type="entry name" value="NAD(P)-binding Rossmann-like Domain"/>
    <property type="match status" value="1"/>
</dbReference>
<dbReference type="GO" id="GO:0032787">
    <property type="term" value="P:monocarboxylic acid metabolic process"/>
    <property type="evidence" value="ECO:0007669"/>
    <property type="project" value="UniProtKB-ARBA"/>
</dbReference>
<dbReference type="PRINTS" id="PR00081">
    <property type="entry name" value="GDHRDH"/>
</dbReference>
<keyword evidence="3" id="KW-1185">Reference proteome</keyword>
<organism evidence="2 3">
    <name type="scientific">Sphingobacterium allocomposti</name>
    <dbReference type="NCBI Taxonomy" id="415956"/>
    <lineage>
        <taxon>Bacteria</taxon>
        <taxon>Pseudomonadati</taxon>
        <taxon>Bacteroidota</taxon>
        <taxon>Sphingobacteriia</taxon>
        <taxon>Sphingobacteriales</taxon>
        <taxon>Sphingobacteriaceae</taxon>
        <taxon>Sphingobacterium</taxon>
    </lineage>
</organism>
<dbReference type="AlphaFoldDB" id="A0A5S5DML3"/>
<protein>
    <submittedName>
        <fullName evidence="2">NAD(P)-dependent dehydrogenase (Short-subunit alcohol dehydrogenase family)</fullName>
    </submittedName>
</protein>
<accession>A0A5S5DML3</accession>
<dbReference type="NCBIfam" id="NF005095">
    <property type="entry name" value="PRK06523.1"/>
    <property type="match status" value="1"/>
</dbReference>
<dbReference type="Proteomes" id="UP000325105">
    <property type="component" value="Unassembled WGS sequence"/>
</dbReference>
<dbReference type="PRINTS" id="PR00080">
    <property type="entry name" value="SDRFAMILY"/>
</dbReference>
<dbReference type="PANTHER" id="PTHR42879:SF6">
    <property type="entry name" value="NADPH-DEPENDENT REDUCTASE BACG"/>
    <property type="match status" value="1"/>
</dbReference>
<reference evidence="2 3" key="1">
    <citation type="submission" date="2019-07" db="EMBL/GenBank/DDBJ databases">
        <title>Genomic Encyclopedia of Archaeal and Bacterial Type Strains, Phase II (KMG-II): from individual species to whole genera.</title>
        <authorList>
            <person name="Goeker M."/>
        </authorList>
    </citation>
    <scope>NUCLEOTIDE SEQUENCE [LARGE SCALE GENOMIC DNA]</scope>
    <source>
        <strain evidence="2 3">DSM 18850</strain>
    </source>
</reference>
<dbReference type="RefSeq" id="WP_148907509.1">
    <property type="nucleotide sequence ID" value="NZ_VNHX01000003.1"/>
</dbReference>
<dbReference type="InterPro" id="IPR036291">
    <property type="entry name" value="NAD(P)-bd_dom_sf"/>
</dbReference>